<dbReference type="SUPFAM" id="SSF46785">
    <property type="entry name" value="Winged helix' DNA-binding domain"/>
    <property type="match status" value="1"/>
</dbReference>
<dbReference type="GO" id="GO:0003700">
    <property type="term" value="F:DNA-binding transcription factor activity"/>
    <property type="evidence" value="ECO:0007669"/>
    <property type="project" value="InterPro"/>
</dbReference>
<feature type="domain" description="HTH marR-type" evidence="1">
    <location>
        <begin position="34"/>
        <end position="166"/>
    </location>
</feature>
<dbReference type="Proteomes" id="UP000295165">
    <property type="component" value="Unassembled WGS sequence"/>
</dbReference>
<keyword evidence="3" id="KW-1185">Reference proteome</keyword>
<reference evidence="2 3" key="1">
    <citation type="journal article" date="2019" name="Sci. Rep.">
        <title>Extended insight into the Mycobacterium chelonae-abscessus complex through whole genome sequencing of Mycobacterium salmoniphilum outbreak and Mycobacterium salmoniphilum-like strains.</title>
        <authorList>
            <person name="Behra P.R.K."/>
            <person name="Das S."/>
            <person name="Pettersson B.M.F."/>
            <person name="Shirreff L."/>
            <person name="DuCote T."/>
            <person name="Jacobsson K.G."/>
            <person name="Ennis D.G."/>
            <person name="Kirsebom L.A."/>
        </authorList>
    </citation>
    <scope>NUCLEOTIDE SEQUENCE [LARGE SCALE GENOMIC DNA]</scope>
    <source>
        <strain evidence="2 3">CCUG 63697</strain>
    </source>
</reference>
<dbReference type="PROSITE" id="PS50995">
    <property type="entry name" value="HTH_MARR_2"/>
    <property type="match status" value="1"/>
</dbReference>
<dbReference type="PANTHER" id="PTHR33164">
    <property type="entry name" value="TRANSCRIPTIONAL REGULATOR, MARR FAMILY"/>
    <property type="match status" value="1"/>
</dbReference>
<name>A0A4R8QWA5_9MYCO</name>
<sequence length="172" mass="18601">MSPARVPRVCGLARAAQRDDGNCVNITDMDEQEWQPLGALMHRVSAALRSEIAAALAPLNLPFPQYVCMRVLFKNPGWSNADLARAIDVTPQSMNTVLQALQDAGLVSRPDTVDSGRARPAQLSRSGAALLKQADVLARGAEELLLSGISAQQRRDFFQTLRDITGEDATTC</sequence>
<dbReference type="InterPro" id="IPR039422">
    <property type="entry name" value="MarR/SlyA-like"/>
</dbReference>
<dbReference type="AlphaFoldDB" id="A0A4R8QWA5"/>
<dbReference type="InterPro" id="IPR036390">
    <property type="entry name" value="WH_DNA-bd_sf"/>
</dbReference>
<dbReference type="GO" id="GO:0006950">
    <property type="term" value="P:response to stress"/>
    <property type="evidence" value="ECO:0007669"/>
    <property type="project" value="TreeGrafter"/>
</dbReference>
<dbReference type="PANTHER" id="PTHR33164:SF43">
    <property type="entry name" value="HTH-TYPE TRANSCRIPTIONAL REPRESSOR YETL"/>
    <property type="match status" value="1"/>
</dbReference>
<evidence type="ECO:0000313" key="2">
    <source>
        <dbReference type="EMBL" id="TDZ48186.1"/>
    </source>
</evidence>
<evidence type="ECO:0000313" key="3">
    <source>
        <dbReference type="Proteomes" id="UP000295165"/>
    </source>
</evidence>
<gene>
    <name evidence="2" type="primary">slyA_2</name>
    <name evidence="2" type="ORF">CCUG63697_04485</name>
</gene>
<accession>A0A4R8QWA5</accession>
<dbReference type="EMBL" id="PECC01000029">
    <property type="protein sequence ID" value="TDZ48186.1"/>
    <property type="molecule type" value="Genomic_DNA"/>
</dbReference>
<comment type="caution">
    <text evidence="2">The sequence shown here is derived from an EMBL/GenBank/DDBJ whole genome shotgun (WGS) entry which is preliminary data.</text>
</comment>
<dbReference type="InterPro" id="IPR036388">
    <property type="entry name" value="WH-like_DNA-bd_sf"/>
</dbReference>
<dbReference type="Gene3D" id="1.10.10.10">
    <property type="entry name" value="Winged helix-like DNA-binding domain superfamily/Winged helix DNA-binding domain"/>
    <property type="match status" value="1"/>
</dbReference>
<protein>
    <submittedName>
        <fullName evidence="2">Transcriptional regulator SlyA</fullName>
    </submittedName>
</protein>
<organism evidence="2 3">
    <name type="scientific">Mycobacteroides franklinii</name>
    <dbReference type="NCBI Taxonomy" id="948102"/>
    <lineage>
        <taxon>Bacteria</taxon>
        <taxon>Bacillati</taxon>
        <taxon>Actinomycetota</taxon>
        <taxon>Actinomycetes</taxon>
        <taxon>Mycobacteriales</taxon>
        <taxon>Mycobacteriaceae</taxon>
        <taxon>Mycobacteroides</taxon>
    </lineage>
</organism>
<dbReference type="SMART" id="SM00347">
    <property type="entry name" value="HTH_MARR"/>
    <property type="match status" value="1"/>
</dbReference>
<proteinExistence type="predicted"/>
<dbReference type="Pfam" id="PF01047">
    <property type="entry name" value="MarR"/>
    <property type="match status" value="1"/>
</dbReference>
<dbReference type="InterPro" id="IPR000835">
    <property type="entry name" value="HTH_MarR-typ"/>
</dbReference>
<evidence type="ECO:0000259" key="1">
    <source>
        <dbReference type="PROSITE" id="PS50995"/>
    </source>
</evidence>